<evidence type="ECO:0000256" key="5">
    <source>
        <dbReference type="ARBA" id="ARBA00022741"/>
    </source>
</evidence>
<name>A0A316YSP2_9BASI</name>
<reference evidence="11" key="1">
    <citation type="journal article" date="2018" name="Mol. Biol. Evol.">
        <title>Broad Genomic Sampling Reveals a Smut Pathogenic Ancestry of the Fungal Clade Ustilaginomycotina.</title>
        <authorList>
            <person name="Kijpornyongpan T."/>
            <person name="Mondo S.J."/>
            <person name="Barry K."/>
            <person name="Sandor L."/>
            <person name="Lee J."/>
            <person name="Lipzen A."/>
            <person name="Pangilinan J."/>
            <person name="LaButti K."/>
            <person name="Hainaut M."/>
            <person name="Henrissat B."/>
            <person name="Grigoriev I.V."/>
            <person name="Spatafora J.W."/>
            <person name="Aime M.C."/>
        </authorList>
    </citation>
    <scope>NUCLEOTIDE SEQUENCE [LARGE SCALE GENOMIC DNA]</scope>
    <source>
        <strain evidence="11">MCA 4198</strain>
    </source>
</reference>
<gene>
    <name evidence="11" type="ORF">FA10DRAFT_294670</name>
</gene>
<keyword evidence="5" id="KW-0547">Nucleotide-binding</keyword>
<feature type="transmembrane region" description="Helical" evidence="9">
    <location>
        <begin position="333"/>
        <end position="356"/>
    </location>
</feature>
<feature type="transmembrane region" description="Helical" evidence="9">
    <location>
        <begin position="466"/>
        <end position="491"/>
    </location>
</feature>
<evidence type="ECO:0000256" key="1">
    <source>
        <dbReference type="ARBA" id="ARBA00004141"/>
    </source>
</evidence>
<keyword evidence="6" id="KW-0067">ATP-binding</keyword>
<organism evidence="11 12">
    <name type="scientific">Acaromyces ingoldii</name>
    <dbReference type="NCBI Taxonomy" id="215250"/>
    <lineage>
        <taxon>Eukaryota</taxon>
        <taxon>Fungi</taxon>
        <taxon>Dikarya</taxon>
        <taxon>Basidiomycota</taxon>
        <taxon>Ustilaginomycotina</taxon>
        <taxon>Exobasidiomycetes</taxon>
        <taxon>Exobasidiales</taxon>
        <taxon>Cryptobasidiaceae</taxon>
        <taxon>Acaromyces</taxon>
    </lineage>
</organism>
<evidence type="ECO:0000256" key="2">
    <source>
        <dbReference type="ARBA" id="ARBA00005814"/>
    </source>
</evidence>
<accession>A0A316YSP2</accession>
<keyword evidence="3" id="KW-0813">Transport</keyword>
<dbReference type="InterPro" id="IPR052215">
    <property type="entry name" value="Plant_ABCG"/>
</dbReference>
<protein>
    <submittedName>
        <fullName evidence="11">P-loop containing nucleoside triphosphate hydrolase protein</fullName>
    </submittedName>
</protein>
<evidence type="ECO:0000259" key="10">
    <source>
        <dbReference type="PROSITE" id="PS50893"/>
    </source>
</evidence>
<dbReference type="Proteomes" id="UP000245768">
    <property type="component" value="Unassembled WGS sequence"/>
</dbReference>
<keyword evidence="4 9" id="KW-0812">Transmembrane</keyword>
<dbReference type="AlphaFoldDB" id="A0A316YSP2"/>
<dbReference type="Gene3D" id="3.40.50.300">
    <property type="entry name" value="P-loop containing nucleotide triphosphate hydrolases"/>
    <property type="match status" value="1"/>
</dbReference>
<keyword evidence="8 9" id="KW-0472">Membrane</keyword>
<dbReference type="PANTHER" id="PTHR48042:SF11">
    <property type="entry name" value="ABC TRANSPORTER G FAMILY MEMBER 11"/>
    <property type="match status" value="1"/>
</dbReference>
<dbReference type="GO" id="GO:0016020">
    <property type="term" value="C:membrane"/>
    <property type="evidence" value="ECO:0007669"/>
    <property type="project" value="UniProtKB-SubCell"/>
</dbReference>
<keyword evidence="7 9" id="KW-1133">Transmembrane helix</keyword>
<sequence length="600" mass="65659">MKMADIENGGEDHLAWTGVEYTVKGKKGTTIRLLDAVDGSCRTGQMLSILGPSGAGKSTLLDVLAGRKEKTAGTVSMLAGRGKMSYVEQDDALLGALTIRETFTYSGRLSMPNEPRSVIDERVDSLLQGLGLAAVADNLIGTPVQRGISGGQKRRVTIGNGLVSFPRVLFLDEPTSGLDSATAFEVLSSIRSLARAQNLIVVATIHSPNWETFSLFDTTILLARGKVIYSGSVLQVGSYFERQGYPVPLHTNPADHMLKLVSTSFGSVPASDDEDKVEKLASLYAAETACRHSPDTQLSEKGLEMERSRAPSDLVMQSWTLTSRNFLNYRRNLLAYGVRMGMYLGMGVLVATVWVNMAQDDRHINDRLSVHFFSVAFLGFMSVAGIPSFLEERLVLFRERRNGLYTPLPFVVANTMATIPFLFVCSVVYAVLIYWSVGLHGGASYFFRFLAFLFLGVYAAETQSLLIAAILPIFVAALAVAAFANGFWMAVQGYFMRNLPDFWYYWAHFIDYQTFAFQILVKTDVVGLVFPCAGSLADKTCSCSIPSRLVTTGAQCAVEGRDIIESLGFGGISTTLYAFIVVIIIAVFRVAFWAVLVLQK</sequence>
<comment type="similarity">
    <text evidence="2">Belongs to the ABC transporter superfamily. ABCG family. Eye pigment precursor importer (TC 3.A.1.204) subfamily.</text>
</comment>
<evidence type="ECO:0000256" key="9">
    <source>
        <dbReference type="SAM" id="Phobius"/>
    </source>
</evidence>
<keyword evidence="11" id="KW-0378">Hydrolase</keyword>
<evidence type="ECO:0000313" key="11">
    <source>
        <dbReference type="EMBL" id="PWN91033.1"/>
    </source>
</evidence>
<evidence type="ECO:0000256" key="8">
    <source>
        <dbReference type="ARBA" id="ARBA00023136"/>
    </source>
</evidence>
<dbReference type="InterPro" id="IPR003593">
    <property type="entry name" value="AAA+_ATPase"/>
</dbReference>
<evidence type="ECO:0000256" key="6">
    <source>
        <dbReference type="ARBA" id="ARBA00022840"/>
    </source>
</evidence>
<dbReference type="InterPro" id="IPR027417">
    <property type="entry name" value="P-loop_NTPase"/>
</dbReference>
<dbReference type="PROSITE" id="PS00211">
    <property type="entry name" value="ABC_TRANSPORTER_1"/>
    <property type="match status" value="1"/>
</dbReference>
<feature type="transmembrane region" description="Helical" evidence="9">
    <location>
        <begin position="576"/>
        <end position="598"/>
    </location>
</feature>
<dbReference type="InterPro" id="IPR013525">
    <property type="entry name" value="ABC2_TM"/>
</dbReference>
<evidence type="ECO:0000313" key="12">
    <source>
        <dbReference type="Proteomes" id="UP000245768"/>
    </source>
</evidence>
<dbReference type="InParanoid" id="A0A316YSP2"/>
<feature type="transmembrane region" description="Helical" evidence="9">
    <location>
        <begin position="368"/>
        <end position="390"/>
    </location>
</feature>
<dbReference type="InterPro" id="IPR043926">
    <property type="entry name" value="ABCG_dom"/>
</dbReference>
<dbReference type="Pfam" id="PF19055">
    <property type="entry name" value="ABC2_membrane_7"/>
    <property type="match status" value="1"/>
</dbReference>
<dbReference type="InterPro" id="IPR003439">
    <property type="entry name" value="ABC_transporter-like_ATP-bd"/>
</dbReference>
<feature type="transmembrane region" description="Helical" evidence="9">
    <location>
        <begin position="410"/>
        <end position="435"/>
    </location>
</feature>
<dbReference type="PROSITE" id="PS50893">
    <property type="entry name" value="ABC_TRANSPORTER_2"/>
    <property type="match status" value="1"/>
</dbReference>
<dbReference type="Pfam" id="PF00005">
    <property type="entry name" value="ABC_tran"/>
    <property type="match status" value="1"/>
</dbReference>
<dbReference type="OrthoDB" id="66620at2759"/>
<dbReference type="EMBL" id="KZ819636">
    <property type="protein sequence ID" value="PWN91033.1"/>
    <property type="molecule type" value="Genomic_DNA"/>
</dbReference>
<evidence type="ECO:0000256" key="3">
    <source>
        <dbReference type="ARBA" id="ARBA00022448"/>
    </source>
</evidence>
<comment type="subcellular location">
    <subcellularLocation>
        <location evidence="1">Membrane</location>
        <topology evidence="1">Multi-pass membrane protein</topology>
    </subcellularLocation>
</comment>
<dbReference type="RefSeq" id="XP_025378231.1">
    <property type="nucleotide sequence ID" value="XM_025524445.1"/>
</dbReference>
<dbReference type="SMART" id="SM00382">
    <property type="entry name" value="AAA"/>
    <property type="match status" value="1"/>
</dbReference>
<dbReference type="GO" id="GO:0005524">
    <property type="term" value="F:ATP binding"/>
    <property type="evidence" value="ECO:0007669"/>
    <property type="project" value="UniProtKB-KW"/>
</dbReference>
<dbReference type="InterPro" id="IPR017871">
    <property type="entry name" value="ABC_transporter-like_CS"/>
</dbReference>
<dbReference type="PANTHER" id="PTHR48042">
    <property type="entry name" value="ABC TRANSPORTER G FAMILY MEMBER 11"/>
    <property type="match status" value="1"/>
</dbReference>
<feature type="domain" description="ABC transporter" evidence="10">
    <location>
        <begin position="14"/>
        <end position="249"/>
    </location>
</feature>
<dbReference type="SUPFAM" id="SSF52540">
    <property type="entry name" value="P-loop containing nucleoside triphosphate hydrolases"/>
    <property type="match status" value="1"/>
</dbReference>
<dbReference type="GeneID" id="37046361"/>
<feature type="transmembrane region" description="Helical" evidence="9">
    <location>
        <begin position="442"/>
        <end position="460"/>
    </location>
</feature>
<evidence type="ECO:0000256" key="7">
    <source>
        <dbReference type="ARBA" id="ARBA00022989"/>
    </source>
</evidence>
<feature type="transmembrane region" description="Helical" evidence="9">
    <location>
        <begin position="503"/>
        <end position="521"/>
    </location>
</feature>
<keyword evidence="12" id="KW-1185">Reference proteome</keyword>
<dbReference type="GO" id="GO:0016887">
    <property type="term" value="F:ATP hydrolysis activity"/>
    <property type="evidence" value="ECO:0007669"/>
    <property type="project" value="InterPro"/>
</dbReference>
<dbReference type="GO" id="GO:0140359">
    <property type="term" value="F:ABC-type transporter activity"/>
    <property type="evidence" value="ECO:0007669"/>
    <property type="project" value="InterPro"/>
</dbReference>
<proteinExistence type="inferred from homology"/>
<evidence type="ECO:0000256" key="4">
    <source>
        <dbReference type="ARBA" id="ARBA00022692"/>
    </source>
</evidence>
<dbReference type="STRING" id="215250.A0A316YSP2"/>
<dbReference type="Pfam" id="PF01061">
    <property type="entry name" value="ABC2_membrane"/>
    <property type="match status" value="1"/>
</dbReference>